<evidence type="ECO:0000256" key="1">
    <source>
        <dbReference type="ARBA" id="ARBA00004651"/>
    </source>
</evidence>
<dbReference type="PANTHER" id="PTHR30485:SF2">
    <property type="entry name" value="BLL0597 PROTEIN"/>
    <property type="match status" value="1"/>
</dbReference>
<evidence type="ECO:0000313" key="9">
    <source>
        <dbReference type="Proteomes" id="UP001589834"/>
    </source>
</evidence>
<evidence type="ECO:0000259" key="7">
    <source>
        <dbReference type="Pfam" id="PF01292"/>
    </source>
</evidence>
<dbReference type="Pfam" id="PF01292">
    <property type="entry name" value="Ni_hydr_CYTB"/>
    <property type="match status" value="1"/>
</dbReference>
<feature type="transmembrane region" description="Helical" evidence="6">
    <location>
        <begin position="198"/>
        <end position="219"/>
    </location>
</feature>
<dbReference type="SUPFAM" id="SSF81342">
    <property type="entry name" value="Transmembrane di-heme cytochromes"/>
    <property type="match status" value="1"/>
</dbReference>
<dbReference type="InterPro" id="IPR016174">
    <property type="entry name" value="Di-haem_cyt_TM"/>
</dbReference>
<evidence type="ECO:0000256" key="6">
    <source>
        <dbReference type="SAM" id="Phobius"/>
    </source>
</evidence>
<comment type="subcellular location">
    <subcellularLocation>
        <location evidence="1">Cell membrane</location>
        <topology evidence="1">Multi-pass membrane protein</topology>
    </subcellularLocation>
</comment>
<accession>A0ABV6PNI9</accession>
<dbReference type="Proteomes" id="UP001589834">
    <property type="component" value="Unassembled WGS sequence"/>
</dbReference>
<dbReference type="PANTHER" id="PTHR30485">
    <property type="entry name" value="NI/FE-HYDROGENASE 1 B-TYPE CYTOCHROME SUBUNIT"/>
    <property type="match status" value="1"/>
</dbReference>
<keyword evidence="5 6" id="KW-0472">Membrane</keyword>
<name>A0ABV6PNI9_9BURK</name>
<evidence type="ECO:0000256" key="4">
    <source>
        <dbReference type="ARBA" id="ARBA00022989"/>
    </source>
</evidence>
<evidence type="ECO:0000256" key="5">
    <source>
        <dbReference type="ARBA" id="ARBA00023136"/>
    </source>
</evidence>
<proteinExistence type="predicted"/>
<dbReference type="Gene3D" id="1.20.950.20">
    <property type="entry name" value="Transmembrane di-heme cytochromes, Chain C"/>
    <property type="match status" value="1"/>
</dbReference>
<sequence>MPSVRIWDLPTRLFHWVLALAVVLLVISAKVGGDAMHLHMRLGYLVFALLLFRLVWGVLGGHWSRFARFVPTPARLRAYLRGSPEASLHAGHNPLGALSVLAMLAVLSLQVASGLFADDEIAYSGPLTARASHALIKLATRWHTGPGQALVLALVALHVAAIVWYWRRGQNLVRPMLSGDKTLAQAVPASRDGAGTRAAAVLVLAAAAAVVYAVVQWGARASLG</sequence>
<evidence type="ECO:0000256" key="2">
    <source>
        <dbReference type="ARBA" id="ARBA00022475"/>
    </source>
</evidence>
<organism evidence="8 9">
    <name type="scientific">Ottowia pentelensis</name>
    <dbReference type="NCBI Taxonomy" id="511108"/>
    <lineage>
        <taxon>Bacteria</taxon>
        <taxon>Pseudomonadati</taxon>
        <taxon>Pseudomonadota</taxon>
        <taxon>Betaproteobacteria</taxon>
        <taxon>Burkholderiales</taxon>
        <taxon>Comamonadaceae</taxon>
        <taxon>Ottowia</taxon>
    </lineage>
</organism>
<keyword evidence="4 6" id="KW-1133">Transmembrane helix</keyword>
<evidence type="ECO:0000313" key="8">
    <source>
        <dbReference type="EMBL" id="MFC0591386.1"/>
    </source>
</evidence>
<feature type="transmembrane region" description="Helical" evidence="6">
    <location>
        <begin position="147"/>
        <end position="166"/>
    </location>
</feature>
<dbReference type="EMBL" id="JBHLTN010000005">
    <property type="protein sequence ID" value="MFC0591386.1"/>
    <property type="molecule type" value="Genomic_DNA"/>
</dbReference>
<protein>
    <submittedName>
        <fullName evidence="8">Cytochrome b/b6 domain-containing protein</fullName>
    </submittedName>
</protein>
<dbReference type="RefSeq" id="WP_377479348.1">
    <property type="nucleotide sequence ID" value="NZ_JBHLTN010000005.1"/>
</dbReference>
<comment type="caution">
    <text evidence="8">The sequence shown here is derived from an EMBL/GenBank/DDBJ whole genome shotgun (WGS) entry which is preliminary data.</text>
</comment>
<feature type="transmembrane region" description="Helical" evidence="6">
    <location>
        <begin position="95"/>
        <end position="117"/>
    </location>
</feature>
<keyword evidence="9" id="KW-1185">Reference proteome</keyword>
<gene>
    <name evidence="8" type="ORF">ACFFGG_02340</name>
</gene>
<feature type="transmembrane region" description="Helical" evidence="6">
    <location>
        <begin position="38"/>
        <end position="59"/>
    </location>
</feature>
<dbReference type="InterPro" id="IPR051542">
    <property type="entry name" value="Hydrogenase_cytochrome"/>
</dbReference>
<reference evidence="8 9" key="1">
    <citation type="submission" date="2024-09" db="EMBL/GenBank/DDBJ databases">
        <authorList>
            <person name="Sun Q."/>
            <person name="Mori K."/>
        </authorList>
    </citation>
    <scope>NUCLEOTIDE SEQUENCE [LARGE SCALE GENOMIC DNA]</scope>
    <source>
        <strain evidence="8 9">NCAIM B.02336</strain>
    </source>
</reference>
<feature type="domain" description="Cytochrome b561 bacterial/Ni-hydrogenase" evidence="7">
    <location>
        <begin position="7"/>
        <end position="179"/>
    </location>
</feature>
<evidence type="ECO:0000256" key="3">
    <source>
        <dbReference type="ARBA" id="ARBA00022692"/>
    </source>
</evidence>
<keyword evidence="3 6" id="KW-0812">Transmembrane</keyword>
<dbReference type="InterPro" id="IPR011577">
    <property type="entry name" value="Cyt_b561_bac/Ni-Hgenase"/>
</dbReference>
<keyword evidence="2" id="KW-1003">Cell membrane</keyword>